<gene>
    <name evidence="2" type="ORF">E8P82_12075</name>
</gene>
<dbReference type="EMBL" id="SSWH01000011">
    <property type="protein sequence ID" value="THJ65483.1"/>
    <property type="molecule type" value="Genomic_DNA"/>
</dbReference>
<dbReference type="PROSITE" id="PS50925">
    <property type="entry name" value="BLUF"/>
    <property type="match status" value="1"/>
</dbReference>
<proteinExistence type="predicted"/>
<evidence type="ECO:0000313" key="2">
    <source>
        <dbReference type="EMBL" id="THJ65483.1"/>
    </source>
</evidence>
<dbReference type="GO" id="GO:0009882">
    <property type="term" value="F:blue light photoreceptor activity"/>
    <property type="evidence" value="ECO:0007669"/>
    <property type="project" value="InterPro"/>
</dbReference>
<organism evidence="2 3">
    <name type="scientific">Arthrobacter echini</name>
    <dbReference type="NCBI Taxonomy" id="1529066"/>
    <lineage>
        <taxon>Bacteria</taxon>
        <taxon>Bacillati</taxon>
        <taxon>Actinomycetota</taxon>
        <taxon>Actinomycetes</taxon>
        <taxon>Micrococcales</taxon>
        <taxon>Micrococcaceae</taxon>
        <taxon>Arthrobacter</taxon>
    </lineage>
</organism>
<protein>
    <submittedName>
        <fullName evidence="2">BLUF domain-containing protein</fullName>
    </submittedName>
</protein>
<feature type="domain" description="BLUF" evidence="1">
    <location>
        <begin position="76"/>
        <end position="167"/>
    </location>
</feature>
<accession>A0A4S5E2C2</accession>
<sequence length="217" mass="23987">MCRTGPITRPGLTPTPARFSIERPRLVAGSARSTTIVPCRECFGAIPLRAGPAEQAVPGPAHGRYIGRVSTFSRDLLSIVYASSAAHPFGDGELGDLLALSRRNNADADLTGVLLYRSGQFLQVIEGPSDVLRERMSIIAADPRHLDVRILFQETIDERHFPDWTMAFEPASDVSIDEIPGFRTSLSDIEGDDDAQRSITTLRELIHWFRDRTSQRS</sequence>
<dbReference type="GO" id="GO:0071949">
    <property type="term" value="F:FAD binding"/>
    <property type="evidence" value="ECO:0007669"/>
    <property type="project" value="InterPro"/>
</dbReference>
<dbReference type="SMART" id="SM01034">
    <property type="entry name" value="BLUF"/>
    <property type="match status" value="1"/>
</dbReference>
<name>A0A4S5E2C2_9MICC</name>
<keyword evidence="3" id="KW-1185">Reference proteome</keyword>
<dbReference type="InterPro" id="IPR007024">
    <property type="entry name" value="BLUF_domain"/>
</dbReference>
<dbReference type="Gene3D" id="3.30.70.100">
    <property type="match status" value="1"/>
</dbReference>
<comment type="caution">
    <text evidence="2">The sequence shown here is derived from an EMBL/GenBank/DDBJ whole genome shotgun (WGS) entry which is preliminary data.</text>
</comment>
<evidence type="ECO:0000313" key="3">
    <source>
        <dbReference type="Proteomes" id="UP000305233"/>
    </source>
</evidence>
<reference evidence="2 3" key="1">
    <citation type="submission" date="2019-04" db="EMBL/GenBank/DDBJ databases">
        <authorList>
            <person name="Liu Q."/>
            <person name="Xin Y.-H."/>
        </authorList>
    </citation>
    <scope>NUCLEOTIDE SEQUENCE [LARGE SCALE GENOMIC DNA]</scope>
    <source>
        <strain evidence="2 3">AM23</strain>
    </source>
</reference>
<dbReference type="OrthoDB" id="196105at2"/>
<dbReference type="Proteomes" id="UP000305233">
    <property type="component" value="Unassembled WGS sequence"/>
</dbReference>
<dbReference type="InterPro" id="IPR036046">
    <property type="entry name" value="Acylphosphatase-like_dom_sf"/>
</dbReference>
<evidence type="ECO:0000259" key="1">
    <source>
        <dbReference type="PROSITE" id="PS50925"/>
    </source>
</evidence>
<dbReference type="Pfam" id="PF04940">
    <property type="entry name" value="BLUF"/>
    <property type="match status" value="1"/>
</dbReference>
<dbReference type="AlphaFoldDB" id="A0A4S5E2C2"/>
<dbReference type="SUPFAM" id="SSF54975">
    <property type="entry name" value="Acylphosphatase/BLUF domain-like"/>
    <property type="match status" value="1"/>
</dbReference>